<feature type="chain" id="PRO_5046507945" evidence="3">
    <location>
        <begin position="20"/>
        <end position="275"/>
    </location>
</feature>
<dbReference type="RefSeq" id="WP_272749142.1">
    <property type="nucleotide sequence ID" value="NZ_JAQQKX010000014.1"/>
</dbReference>
<dbReference type="EMBL" id="JAQQKX010000014">
    <property type="protein sequence ID" value="MDC7684671.1"/>
    <property type="molecule type" value="Genomic_DNA"/>
</dbReference>
<dbReference type="PANTHER" id="PTHR43695">
    <property type="entry name" value="PUTATIVE (AFU_ORTHOLOGUE AFUA_2G17250)-RELATED"/>
    <property type="match status" value="1"/>
</dbReference>
<dbReference type="InterPro" id="IPR013830">
    <property type="entry name" value="SGNH_hydro"/>
</dbReference>
<dbReference type="PANTHER" id="PTHR43695:SF1">
    <property type="entry name" value="RHAMNOGALACTURONAN ACETYLESTERASE"/>
    <property type="match status" value="1"/>
</dbReference>
<organism evidence="5 6">
    <name type="scientific">Asticcacaulis aquaticus</name>
    <dbReference type="NCBI Taxonomy" id="2984212"/>
    <lineage>
        <taxon>Bacteria</taxon>
        <taxon>Pseudomonadati</taxon>
        <taxon>Pseudomonadota</taxon>
        <taxon>Alphaproteobacteria</taxon>
        <taxon>Caulobacterales</taxon>
        <taxon>Caulobacteraceae</taxon>
        <taxon>Asticcacaulis</taxon>
    </lineage>
</organism>
<proteinExistence type="inferred from homology"/>
<keyword evidence="6" id="KW-1185">Reference proteome</keyword>
<keyword evidence="2" id="KW-0378">Hydrolase</keyword>
<dbReference type="Pfam" id="PF13472">
    <property type="entry name" value="Lipase_GDSL_2"/>
    <property type="match status" value="1"/>
</dbReference>
<dbReference type="InterPro" id="IPR036514">
    <property type="entry name" value="SGNH_hydro_sf"/>
</dbReference>
<dbReference type="InterPro" id="IPR037459">
    <property type="entry name" value="RhgT-like"/>
</dbReference>
<gene>
    <name evidence="5" type="ORF">PQU92_15400</name>
</gene>
<comment type="similarity">
    <text evidence="1">Belongs to the 'GDSL' lipolytic enzyme family.</text>
</comment>
<feature type="domain" description="SGNH hydrolase-type esterase" evidence="4">
    <location>
        <begin position="45"/>
        <end position="200"/>
    </location>
</feature>
<evidence type="ECO:0000256" key="2">
    <source>
        <dbReference type="ARBA" id="ARBA00022801"/>
    </source>
</evidence>
<keyword evidence="3" id="KW-0732">Signal</keyword>
<dbReference type="SUPFAM" id="SSF52266">
    <property type="entry name" value="SGNH hydrolase"/>
    <property type="match status" value="1"/>
</dbReference>
<dbReference type="Gene3D" id="3.40.50.1110">
    <property type="entry name" value="SGNH hydrolase"/>
    <property type="match status" value="1"/>
</dbReference>
<dbReference type="CDD" id="cd01821">
    <property type="entry name" value="Rhamnogalacturan_acetylesterase_like"/>
    <property type="match status" value="1"/>
</dbReference>
<evidence type="ECO:0000313" key="5">
    <source>
        <dbReference type="EMBL" id="MDC7684671.1"/>
    </source>
</evidence>
<evidence type="ECO:0000256" key="3">
    <source>
        <dbReference type="SAM" id="SignalP"/>
    </source>
</evidence>
<feature type="signal peptide" evidence="3">
    <location>
        <begin position="1"/>
        <end position="19"/>
    </location>
</feature>
<evidence type="ECO:0000256" key="1">
    <source>
        <dbReference type="ARBA" id="ARBA00008668"/>
    </source>
</evidence>
<comment type="caution">
    <text evidence="5">The sequence shown here is derived from an EMBL/GenBank/DDBJ whole genome shotgun (WGS) entry which is preliminary data.</text>
</comment>
<name>A0ABT5HX66_9CAUL</name>
<reference evidence="5 6" key="1">
    <citation type="submission" date="2023-01" db="EMBL/GenBank/DDBJ databases">
        <title>Novel species of the genus Asticcacaulis isolated from rivers.</title>
        <authorList>
            <person name="Lu H."/>
        </authorList>
    </citation>
    <scope>NUCLEOTIDE SEQUENCE [LARGE SCALE GENOMIC DNA]</scope>
    <source>
        <strain evidence="5 6">BYS171W</strain>
    </source>
</reference>
<protein>
    <submittedName>
        <fullName evidence="5">Rhamnogalacturonan acetylesterase</fullName>
    </submittedName>
</protein>
<evidence type="ECO:0000313" key="6">
    <source>
        <dbReference type="Proteomes" id="UP001214854"/>
    </source>
</evidence>
<accession>A0ABT5HX66</accession>
<dbReference type="Proteomes" id="UP001214854">
    <property type="component" value="Unassembled WGS sequence"/>
</dbReference>
<sequence>MKLKYLVAVTALWPLAAFAQTPEATITPTPKPAVKKINPSKIILVGDSTTAVIGGWGPSFCGYHVSSFANCVNLARGGRSSRTYIAEGSWDIALNEMRTPGYSKVWVLIQFGHNDQPGTDRTTNLETEFPDYIRQYVREARAAGAIPVLVTPLTRRAFDGPKHVNSLAPWAEAVRRIATEMQVPVIDLNADSARAVQAMGQEAADRFAQLPRGAEPTGKIQPQKKAGEPLPTVVPKLSFDDTHLGREGADYFADMVARELAAAVPDMRPLLVVTP</sequence>
<evidence type="ECO:0000259" key="4">
    <source>
        <dbReference type="Pfam" id="PF13472"/>
    </source>
</evidence>